<dbReference type="GO" id="GO:0020037">
    <property type="term" value="F:heme binding"/>
    <property type="evidence" value="ECO:0007669"/>
    <property type="project" value="InterPro"/>
</dbReference>
<evidence type="ECO:0000313" key="2">
    <source>
        <dbReference type="EMBL" id="TKS53599.1"/>
    </source>
</evidence>
<evidence type="ECO:0000259" key="1">
    <source>
        <dbReference type="Pfam" id="PF01578"/>
    </source>
</evidence>
<evidence type="ECO:0000313" key="3">
    <source>
        <dbReference type="Proteomes" id="UP000298681"/>
    </source>
</evidence>
<dbReference type="OrthoDB" id="9780793at2"/>
<organism evidence="2 3">
    <name type="scientific">Luteimonas yindakuii</name>
    <dbReference type="NCBI Taxonomy" id="2565782"/>
    <lineage>
        <taxon>Bacteria</taxon>
        <taxon>Pseudomonadati</taxon>
        <taxon>Pseudomonadota</taxon>
        <taxon>Gammaproteobacteria</taxon>
        <taxon>Lysobacterales</taxon>
        <taxon>Lysobacteraceae</taxon>
        <taxon>Luteimonas</taxon>
    </lineage>
</organism>
<dbReference type="Proteomes" id="UP000298681">
    <property type="component" value="Unassembled WGS sequence"/>
</dbReference>
<accession>A0A4Z1RHJ5</accession>
<dbReference type="AlphaFoldDB" id="A0A4Z1RHJ5"/>
<dbReference type="Pfam" id="PF01578">
    <property type="entry name" value="Cytochrom_C_asm"/>
    <property type="match status" value="1"/>
</dbReference>
<keyword evidence="3" id="KW-1185">Reference proteome</keyword>
<dbReference type="RefSeq" id="WP_134672985.1">
    <property type="nucleotide sequence ID" value="NZ_CP039383.2"/>
</dbReference>
<comment type="caution">
    <text evidence="2">The sequence shown here is derived from an EMBL/GenBank/DDBJ whole genome shotgun (WGS) entry which is preliminary data.</text>
</comment>
<sequence length="263" mass="28733">MTTILIATLLYLVATGLLVRTLARETPSKRAAWAVPAVPGVALHGVAHLLAWRGLGGADLHFFSALSLAGLGMAMVTLLFGLRGRMAALGVVVFPLAAISLVAYAVTGRHSAEGLDWRLQLHAGLALLAYATLAIAALLALMLRAQERALRRREFHRWLRALPPLTELETLLFRTITVGFALLTATLLTGVLFVHDFFAQHLIHKSVLSVLSWLVFGALLFGRWRYGWRGPPAVRWTLTAMVLLVLAFFGSKFVLELVLQRTG</sequence>
<dbReference type="EMBL" id="SPUH01000001">
    <property type="protein sequence ID" value="TKS53599.1"/>
    <property type="molecule type" value="Genomic_DNA"/>
</dbReference>
<dbReference type="InterPro" id="IPR002541">
    <property type="entry name" value="Cyt_c_assembly"/>
</dbReference>
<protein>
    <submittedName>
        <fullName evidence="2">Inner membrane protein YpjD</fullName>
    </submittedName>
</protein>
<dbReference type="InterPro" id="IPR052372">
    <property type="entry name" value="YpjD/HemX"/>
</dbReference>
<dbReference type="GO" id="GO:0017004">
    <property type="term" value="P:cytochrome complex assembly"/>
    <property type="evidence" value="ECO:0007669"/>
    <property type="project" value="InterPro"/>
</dbReference>
<reference evidence="2 3" key="1">
    <citation type="submission" date="2019-01" db="EMBL/GenBank/DDBJ databases">
        <authorList>
            <person name="Zhang S."/>
        </authorList>
    </citation>
    <scope>NUCLEOTIDE SEQUENCE [LARGE SCALE GENOMIC DNA]</scope>
    <source>
        <strain evidence="2 3">1626</strain>
    </source>
</reference>
<dbReference type="GO" id="GO:0005886">
    <property type="term" value="C:plasma membrane"/>
    <property type="evidence" value="ECO:0007669"/>
    <property type="project" value="TreeGrafter"/>
</dbReference>
<gene>
    <name evidence="2" type="ORF">E4582_01600</name>
</gene>
<proteinExistence type="predicted"/>
<name>A0A4Z1RHJ5_9GAMM</name>
<feature type="domain" description="Cytochrome c assembly protein" evidence="1">
    <location>
        <begin position="55"/>
        <end position="257"/>
    </location>
</feature>
<dbReference type="PANTHER" id="PTHR38034:SF1">
    <property type="entry name" value="INNER MEMBRANE PROTEIN YPJD"/>
    <property type="match status" value="1"/>
</dbReference>
<dbReference type="PANTHER" id="PTHR38034">
    <property type="entry name" value="INNER MEMBRANE PROTEIN YPJD"/>
    <property type="match status" value="1"/>
</dbReference>